<keyword evidence="5" id="KW-0479">Metal-binding</keyword>
<dbReference type="PROSITE" id="PS50089">
    <property type="entry name" value="ZF_RING_2"/>
    <property type="match status" value="1"/>
</dbReference>
<dbReference type="FunCoup" id="F6TGC0">
    <property type="interactions" value="47"/>
</dbReference>
<dbReference type="Ensembl" id="ENSCINT00000004177.3">
    <property type="protein sequence ID" value="ENSCINP00000004177.3"/>
    <property type="gene ID" value="ENSCING00000015295.2"/>
</dbReference>
<evidence type="ECO:0000259" key="14">
    <source>
        <dbReference type="PROSITE" id="PS50089"/>
    </source>
</evidence>
<dbReference type="STRING" id="7719.ENSCINP00000004177"/>
<evidence type="ECO:0000256" key="2">
    <source>
        <dbReference type="ARBA" id="ARBA00004906"/>
    </source>
</evidence>
<reference evidence="16" key="1">
    <citation type="journal article" date="2002" name="Science">
        <title>The draft genome of Ciona intestinalis: insights into chordate and vertebrate origins.</title>
        <authorList>
            <person name="Dehal P."/>
            <person name="Satou Y."/>
            <person name="Campbell R.K."/>
            <person name="Chapman J."/>
            <person name="Degnan B."/>
            <person name="De Tomaso A."/>
            <person name="Davidson B."/>
            <person name="Di Gregorio A."/>
            <person name="Gelpke M."/>
            <person name="Goodstein D.M."/>
            <person name="Harafuji N."/>
            <person name="Hastings K.E."/>
            <person name="Ho I."/>
            <person name="Hotta K."/>
            <person name="Huang W."/>
            <person name="Kawashima T."/>
            <person name="Lemaire P."/>
            <person name="Martinez D."/>
            <person name="Meinertzhagen I.A."/>
            <person name="Necula S."/>
            <person name="Nonaka M."/>
            <person name="Putnam N."/>
            <person name="Rash S."/>
            <person name="Saiga H."/>
            <person name="Satake M."/>
            <person name="Terry A."/>
            <person name="Yamada L."/>
            <person name="Wang H.G."/>
            <person name="Awazu S."/>
            <person name="Azumi K."/>
            <person name="Boore J."/>
            <person name="Branno M."/>
            <person name="Chin-Bow S."/>
            <person name="DeSantis R."/>
            <person name="Doyle S."/>
            <person name="Francino P."/>
            <person name="Keys D.N."/>
            <person name="Haga S."/>
            <person name="Hayashi H."/>
            <person name="Hino K."/>
            <person name="Imai K.S."/>
            <person name="Inaba K."/>
            <person name="Kano S."/>
            <person name="Kobayashi K."/>
            <person name="Kobayashi M."/>
            <person name="Lee B.I."/>
            <person name="Makabe K.W."/>
            <person name="Manohar C."/>
            <person name="Matassi G."/>
            <person name="Medina M."/>
            <person name="Mochizuki Y."/>
            <person name="Mount S."/>
            <person name="Morishita T."/>
            <person name="Miura S."/>
            <person name="Nakayama A."/>
            <person name="Nishizaka S."/>
            <person name="Nomoto H."/>
            <person name="Ohta F."/>
            <person name="Oishi K."/>
            <person name="Rigoutsos I."/>
            <person name="Sano M."/>
            <person name="Sasaki A."/>
            <person name="Sasakura Y."/>
            <person name="Shoguchi E."/>
            <person name="Shin-i T."/>
            <person name="Spagnuolo A."/>
            <person name="Stainier D."/>
            <person name="Suzuki M.M."/>
            <person name="Tassy O."/>
            <person name="Takatori N."/>
            <person name="Tokuoka M."/>
            <person name="Yagi K."/>
            <person name="Yoshizaki F."/>
            <person name="Wada S."/>
            <person name="Zhang C."/>
            <person name="Hyatt P.D."/>
            <person name="Larimer F."/>
            <person name="Detter C."/>
            <person name="Doggett N."/>
            <person name="Glavina T."/>
            <person name="Hawkins T."/>
            <person name="Richardson P."/>
            <person name="Lucas S."/>
            <person name="Kohara Y."/>
            <person name="Levine M."/>
            <person name="Satoh N."/>
            <person name="Rokhsar D.S."/>
        </authorList>
    </citation>
    <scope>NUCLEOTIDE SEQUENCE [LARGE SCALE GENOMIC DNA]</scope>
</reference>
<reference evidence="15" key="3">
    <citation type="submission" date="2025-08" db="UniProtKB">
        <authorList>
            <consortium name="Ensembl"/>
        </authorList>
    </citation>
    <scope>IDENTIFICATION</scope>
</reference>
<dbReference type="InterPro" id="IPR013083">
    <property type="entry name" value="Znf_RING/FYVE/PHD"/>
</dbReference>
<organism evidence="15 16">
    <name type="scientific">Ciona intestinalis</name>
    <name type="common">Transparent sea squirt</name>
    <name type="synonym">Ascidia intestinalis</name>
    <dbReference type="NCBI Taxonomy" id="7719"/>
    <lineage>
        <taxon>Eukaryota</taxon>
        <taxon>Metazoa</taxon>
        <taxon>Chordata</taxon>
        <taxon>Tunicata</taxon>
        <taxon>Ascidiacea</taxon>
        <taxon>Phlebobranchia</taxon>
        <taxon>Cionidae</taxon>
        <taxon>Ciona</taxon>
    </lineage>
</organism>
<comment type="function">
    <text evidence="12">E3 ubiquitin-protein ligase which accepts ubiquitin from an E2 ubiquitin-conjugating enzyme in the form of a thioester and then directly transfers the ubiquitin to targeted substrates. Catalyzes monoubiquitination of 26S proteasome subunit PSMC2/RPT1.</text>
</comment>
<keyword evidence="4" id="KW-0808">Transferase</keyword>
<dbReference type="Gene3D" id="3.30.40.10">
    <property type="entry name" value="Zinc/RING finger domain, C3HC4 (zinc finger)"/>
    <property type="match status" value="1"/>
</dbReference>
<dbReference type="InterPro" id="IPR001841">
    <property type="entry name" value="Znf_RING"/>
</dbReference>
<comment type="catalytic activity">
    <reaction evidence="1">
        <text>S-ubiquitinyl-[E2 ubiquitin-conjugating enzyme]-L-cysteine + [acceptor protein]-L-lysine = [E2 ubiquitin-conjugating enzyme]-L-cysteine + N(6)-ubiquitinyl-[acceptor protein]-L-lysine.</text>
        <dbReference type="EC" id="2.3.2.27"/>
    </reaction>
</comment>
<proteinExistence type="inferred from homology"/>
<keyword evidence="16" id="KW-1185">Reference proteome</keyword>
<dbReference type="CDD" id="cd16669">
    <property type="entry name" value="RING-H2_RNF181"/>
    <property type="match status" value="1"/>
</dbReference>
<evidence type="ECO:0000256" key="10">
    <source>
        <dbReference type="ARBA" id="ARBA00039317"/>
    </source>
</evidence>
<dbReference type="SUPFAM" id="SSF57850">
    <property type="entry name" value="RING/U-box"/>
    <property type="match status" value="1"/>
</dbReference>
<feature type="domain" description="RING-type" evidence="14">
    <location>
        <begin position="70"/>
        <end position="109"/>
    </location>
</feature>
<comment type="pathway">
    <text evidence="2">Protein modification; protein ubiquitination.</text>
</comment>
<dbReference type="HOGENOM" id="CLU_144247_0_0_1"/>
<dbReference type="Pfam" id="PF13639">
    <property type="entry name" value="zf-RING_2"/>
    <property type="match status" value="1"/>
</dbReference>
<keyword evidence="6 13" id="KW-0863">Zinc-finger</keyword>
<evidence type="ECO:0000256" key="8">
    <source>
        <dbReference type="ARBA" id="ARBA00022833"/>
    </source>
</evidence>
<dbReference type="OMA" id="PLCCHEL"/>
<dbReference type="GO" id="GO:0005737">
    <property type="term" value="C:cytoplasm"/>
    <property type="evidence" value="ECO:0000318"/>
    <property type="project" value="GO_Central"/>
</dbReference>
<reference evidence="15" key="2">
    <citation type="journal article" date="2008" name="Genome Biol.">
        <title>Improved genome assembly and evidence-based global gene model set for the chordate Ciona intestinalis: new insight into intron and operon populations.</title>
        <authorList>
            <person name="Satou Y."/>
            <person name="Mineta K."/>
            <person name="Ogasawara M."/>
            <person name="Sasakura Y."/>
            <person name="Shoguchi E."/>
            <person name="Ueno K."/>
            <person name="Yamada L."/>
            <person name="Matsumoto J."/>
            <person name="Wasserscheid J."/>
            <person name="Dewar K."/>
            <person name="Wiley G.B."/>
            <person name="Macmil S.L."/>
            <person name="Roe B.A."/>
            <person name="Zeller R.W."/>
            <person name="Hastings K.E."/>
            <person name="Lemaire P."/>
            <person name="Lindquist E."/>
            <person name="Endo T."/>
            <person name="Hotta K."/>
            <person name="Inaba K."/>
        </authorList>
    </citation>
    <scope>NUCLEOTIDE SEQUENCE [LARGE SCALE GENOMIC DNA]</scope>
    <source>
        <strain evidence="15">wild type</strain>
    </source>
</reference>
<dbReference type="EMBL" id="EAAA01000046">
    <property type="status" value="NOT_ANNOTATED_CDS"/>
    <property type="molecule type" value="Genomic_DNA"/>
</dbReference>
<dbReference type="Proteomes" id="UP000008144">
    <property type="component" value="Chromosome 1"/>
</dbReference>
<dbReference type="FunFam" id="3.30.40.10:FF:000127">
    <property type="entry name" value="E3 ubiquitin-protein ligase RNF181"/>
    <property type="match status" value="1"/>
</dbReference>
<keyword evidence="7" id="KW-0833">Ubl conjugation pathway</keyword>
<dbReference type="GeneTree" id="ENSGT00940000160552"/>
<evidence type="ECO:0000256" key="11">
    <source>
        <dbReference type="ARBA" id="ARBA00041674"/>
    </source>
</evidence>
<evidence type="ECO:0000256" key="1">
    <source>
        <dbReference type="ARBA" id="ARBA00000900"/>
    </source>
</evidence>
<protein>
    <recommendedName>
        <fullName evidence="10">E3 ubiquitin-protein ligase RNF181</fullName>
        <ecNumber evidence="3">2.3.2.27</ecNumber>
    </recommendedName>
    <alternativeName>
        <fullName evidence="11">RING finger protein 181</fullName>
    </alternativeName>
</protein>
<name>F6TGC0_CIOIN</name>
<evidence type="ECO:0000256" key="6">
    <source>
        <dbReference type="ARBA" id="ARBA00022771"/>
    </source>
</evidence>
<dbReference type="GO" id="GO:0061630">
    <property type="term" value="F:ubiquitin protein ligase activity"/>
    <property type="evidence" value="ECO:0000318"/>
    <property type="project" value="GO_Central"/>
</dbReference>
<dbReference type="PANTHER" id="PTHR15710:SF160">
    <property type="entry name" value="E3 UBIQUITIN-PROTEIN LIGASE RNF181"/>
    <property type="match status" value="1"/>
</dbReference>
<evidence type="ECO:0000313" key="16">
    <source>
        <dbReference type="Proteomes" id="UP000008144"/>
    </source>
</evidence>
<dbReference type="AlphaFoldDB" id="F6TGC0"/>
<evidence type="ECO:0000256" key="4">
    <source>
        <dbReference type="ARBA" id="ARBA00022679"/>
    </source>
</evidence>
<evidence type="ECO:0000256" key="12">
    <source>
        <dbReference type="ARBA" id="ARBA00045940"/>
    </source>
</evidence>
<evidence type="ECO:0000256" key="13">
    <source>
        <dbReference type="PROSITE-ProRule" id="PRU00175"/>
    </source>
</evidence>
<evidence type="ECO:0000256" key="5">
    <source>
        <dbReference type="ARBA" id="ARBA00022723"/>
    </source>
</evidence>
<keyword evidence="8" id="KW-0862">Zinc</keyword>
<evidence type="ECO:0000256" key="3">
    <source>
        <dbReference type="ARBA" id="ARBA00012483"/>
    </source>
</evidence>
<comment type="similarity">
    <text evidence="9">Belongs to the RNF181 family.</text>
</comment>
<dbReference type="GO" id="GO:0008270">
    <property type="term" value="F:zinc ion binding"/>
    <property type="evidence" value="ECO:0007669"/>
    <property type="project" value="UniProtKB-KW"/>
</dbReference>
<accession>F6TGC0</accession>
<dbReference type="PANTHER" id="PTHR15710">
    <property type="entry name" value="E3 UBIQUITIN-PROTEIN LIGASE PRAJA"/>
    <property type="match status" value="1"/>
</dbReference>
<reference evidence="15" key="4">
    <citation type="submission" date="2025-09" db="UniProtKB">
        <authorList>
            <consortium name="Ensembl"/>
        </authorList>
    </citation>
    <scope>IDENTIFICATION</scope>
</reference>
<dbReference type="EC" id="2.3.2.27" evidence="3"/>
<dbReference type="GO" id="GO:0016567">
    <property type="term" value="P:protein ubiquitination"/>
    <property type="evidence" value="ECO:0000318"/>
    <property type="project" value="GO_Central"/>
</dbReference>
<dbReference type="InParanoid" id="F6TGC0"/>
<evidence type="ECO:0000313" key="15">
    <source>
        <dbReference type="Ensembl" id="ENSCINP00000004177.3"/>
    </source>
</evidence>
<evidence type="ECO:0000256" key="9">
    <source>
        <dbReference type="ARBA" id="ARBA00038197"/>
    </source>
</evidence>
<sequence>QCHPMNEHDTSTTEVRDFDLMDLLRFIIGGGEENDFEAFETEKLAPPASKIVVENLKQRTVTELDPSEKCPVCLVPYSGTVIEMPCNHSFHKDCLHPWLNKTNSCPVCRFELLTDDPKYEEYKKEKEREKEREYRVEQLHNSMFG</sequence>
<evidence type="ECO:0000256" key="7">
    <source>
        <dbReference type="ARBA" id="ARBA00022786"/>
    </source>
</evidence>
<dbReference type="SMART" id="SM00184">
    <property type="entry name" value="RING"/>
    <property type="match status" value="1"/>
</dbReference>